<dbReference type="Gene3D" id="1.10.472.10">
    <property type="entry name" value="Cyclin-like"/>
    <property type="match status" value="2"/>
</dbReference>
<dbReference type="PANTHER" id="PTHR10177">
    <property type="entry name" value="CYCLINS"/>
    <property type="match status" value="1"/>
</dbReference>
<organism evidence="2 3">
    <name type="scientific">Bicyclus anynana</name>
    <name type="common">Squinting bush brown butterfly</name>
    <dbReference type="NCBI Taxonomy" id="110368"/>
    <lineage>
        <taxon>Eukaryota</taxon>
        <taxon>Metazoa</taxon>
        <taxon>Ecdysozoa</taxon>
        <taxon>Arthropoda</taxon>
        <taxon>Hexapoda</taxon>
        <taxon>Insecta</taxon>
        <taxon>Pterygota</taxon>
        <taxon>Neoptera</taxon>
        <taxon>Endopterygota</taxon>
        <taxon>Lepidoptera</taxon>
        <taxon>Glossata</taxon>
        <taxon>Ditrysia</taxon>
        <taxon>Papilionoidea</taxon>
        <taxon>Nymphalidae</taxon>
        <taxon>Satyrinae</taxon>
        <taxon>Satyrini</taxon>
        <taxon>Mycalesina</taxon>
        <taxon>Bicyclus</taxon>
    </lineage>
</organism>
<keyword evidence="2" id="KW-1185">Reference proteome</keyword>
<dbReference type="GeneID" id="112053551"/>
<dbReference type="OrthoDB" id="671595at2759"/>
<dbReference type="RefSeq" id="XP_023948772.2">
    <property type="nucleotide sequence ID" value="XM_024093004.2"/>
</dbReference>
<dbReference type="InterPro" id="IPR046965">
    <property type="entry name" value="Cyclin_A/B-like"/>
</dbReference>
<dbReference type="Proteomes" id="UP001652582">
    <property type="component" value="Chromosome 22"/>
</dbReference>
<name>A0A6J1NUD2_BICAN</name>
<dbReference type="InterPro" id="IPR006671">
    <property type="entry name" value="Cyclin_N"/>
</dbReference>
<dbReference type="KEGG" id="bany:112053551"/>
<dbReference type="InterPro" id="IPR039361">
    <property type="entry name" value="Cyclin"/>
</dbReference>
<gene>
    <name evidence="3" type="primary">LOC112053551</name>
</gene>
<reference evidence="3" key="1">
    <citation type="submission" date="2025-08" db="UniProtKB">
        <authorList>
            <consortium name="RefSeq"/>
        </authorList>
    </citation>
    <scope>IDENTIFICATION</scope>
</reference>
<evidence type="ECO:0000259" key="1">
    <source>
        <dbReference type="Pfam" id="PF00134"/>
    </source>
</evidence>
<evidence type="ECO:0000313" key="2">
    <source>
        <dbReference type="Proteomes" id="UP001652582"/>
    </source>
</evidence>
<dbReference type="AlphaFoldDB" id="A0A6J1NUD2"/>
<accession>A0A6J1NUD2</accession>
<dbReference type="GO" id="GO:0044772">
    <property type="term" value="P:mitotic cell cycle phase transition"/>
    <property type="evidence" value="ECO:0007669"/>
    <property type="project" value="InterPro"/>
</dbReference>
<feature type="domain" description="Cyclin N-terminal" evidence="1">
    <location>
        <begin position="199"/>
        <end position="308"/>
    </location>
</feature>
<dbReference type="GO" id="GO:0016538">
    <property type="term" value="F:cyclin-dependent protein serine/threonine kinase regulator activity"/>
    <property type="evidence" value="ECO:0007669"/>
    <property type="project" value="InterPro"/>
</dbReference>
<dbReference type="Pfam" id="PF00134">
    <property type="entry name" value="Cyclin_N"/>
    <property type="match status" value="1"/>
</dbReference>
<dbReference type="SUPFAM" id="SSF47954">
    <property type="entry name" value="Cyclin-like"/>
    <property type="match status" value="1"/>
</dbReference>
<dbReference type="PIRSF" id="PIRSF001771">
    <property type="entry name" value="Cyclin_A_B_D_E"/>
    <property type="match status" value="1"/>
</dbReference>
<sequence length="440" mass="50357">MAKENKLISKIPLPMDPLPPIPTTALKRTNSVKVERQPLETIYHEPANQGNSQHKGAIHKKIVRILKRSNSAVNKIDAKHVTLRQKSDDLDWNYKVFNDIIDDKNKGTLDIPKDGASKALTPAIKTAEPSRVRNIKRSLKRPHSRELQGISPAVRDDKGEEKHKRRLVFDRFEQSTDFWLNAYANSLNETYAPHVFYYLMRKEEMYEVPKIASDARTCIMDWLVKVNGAEGNPATVQTAAWYFDYLFTVARAPIDMLQMLATACYWIALKVQGNVLTSRTLIRAANHAFDVKQLIHTERAVITKLKFPVHPVVAQDYISYMSWVCDASNYMELETAATLLHMAFLVADKRVSTHLPSFSAAASVTNALYLLRKTDLLPKLEKNIVYKAASRREPNFEIMCQNQRHALQRISSPCYKYKALLKYSKDRILTEKILSIVNKF</sequence>
<proteinExistence type="predicted"/>
<evidence type="ECO:0000313" key="3">
    <source>
        <dbReference type="RefSeq" id="XP_023948772.2"/>
    </source>
</evidence>
<protein>
    <submittedName>
        <fullName evidence="3">Uncharacterized protein LOC112053551</fullName>
    </submittedName>
</protein>
<dbReference type="InterPro" id="IPR036915">
    <property type="entry name" value="Cyclin-like_sf"/>
</dbReference>